<dbReference type="PANTHER" id="PTHR30146">
    <property type="entry name" value="LACI-RELATED TRANSCRIPTIONAL REPRESSOR"/>
    <property type="match status" value="1"/>
</dbReference>
<dbReference type="CDD" id="cd06267">
    <property type="entry name" value="PBP1_LacI_sugar_binding-like"/>
    <property type="match status" value="1"/>
</dbReference>
<dbReference type="Pfam" id="PF00356">
    <property type="entry name" value="LacI"/>
    <property type="match status" value="1"/>
</dbReference>
<protein>
    <submittedName>
        <fullName evidence="5">LacI family DNA-binding transcriptional regulator</fullName>
    </submittedName>
</protein>
<dbReference type="Proteomes" id="UP000595917">
    <property type="component" value="Chromosome"/>
</dbReference>
<dbReference type="InterPro" id="IPR010982">
    <property type="entry name" value="Lambda_DNA-bd_dom_sf"/>
</dbReference>
<evidence type="ECO:0000313" key="6">
    <source>
        <dbReference type="Proteomes" id="UP000595917"/>
    </source>
</evidence>
<dbReference type="InterPro" id="IPR000843">
    <property type="entry name" value="HTH_LacI"/>
</dbReference>
<sequence length="338" mass="37681">MGSVNITEVARQAGVSKATVSNFLNKKSDKLSDETRARIEKVISDLNYIPSFGARRMLNNRTQTIGIILENMSIQSMFSIAFYGLVHAGISESFQDHNYRSLIIPISESFSREGVDYLKELSRGMVDGFLLFNIRENDQYIKAFAEFKIPFMCFGHVQAQNVPNYVGTDYRNGVIKAVEHLFSHNLNNIAVSAGIEESIVGSQIKEGFIEAHKKHGRSCNPANVITGKRDHDESVYDECLALLSSGEKPDAFILSESHYHDLERAAKKLGLKIPEDIKCILFAYYPRTASGKFTYLKAPLHDIGKSGAENLIKLINGEKIKPCLFPLELVMGRSCGCS</sequence>
<dbReference type="Pfam" id="PF13377">
    <property type="entry name" value="Peripla_BP_3"/>
    <property type="match status" value="1"/>
</dbReference>
<dbReference type="InterPro" id="IPR046335">
    <property type="entry name" value="LacI/GalR-like_sensor"/>
</dbReference>
<evidence type="ECO:0000259" key="4">
    <source>
        <dbReference type="PROSITE" id="PS50932"/>
    </source>
</evidence>
<dbReference type="PROSITE" id="PS50932">
    <property type="entry name" value="HTH_LACI_2"/>
    <property type="match status" value="1"/>
</dbReference>
<keyword evidence="1" id="KW-0805">Transcription regulation</keyword>
<gene>
    <name evidence="5" type="ORF">JFL75_03955</name>
</gene>
<keyword evidence="6" id="KW-1185">Reference proteome</keyword>
<dbReference type="PROSITE" id="PS00356">
    <property type="entry name" value="HTH_LACI_1"/>
    <property type="match status" value="1"/>
</dbReference>
<dbReference type="Gene3D" id="3.40.50.2300">
    <property type="match status" value="2"/>
</dbReference>
<dbReference type="PANTHER" id="PTHR30146:SF109">
    <property type="entry name" value="HTH-TYPE TRANSCRIPTIONAL REGULATOR GALS"/>
    <property type="match status" value="1"/>
</dbReference>
<evidence type="ECO:0000256" key="3">
    <source>
        <dbReference type="ARBA" id="ARBA00023163"/>
    </source>
</evidence>
<keyword evidence="3" id="KW-0804">Transcription</keyword>
<dbReference type="SUPFAM" id="SSF53822">
    <property type="entry name" value="Periplasmic binding protein-like I"/>
    <property type="match status" value="1"/>
</dbReference>
<feature type="domain" description="HTH lacI-type" evidence="4">
    <location>
        <begin position="4"/>
        <end position="59"/>
    </location>
</feature>
<dbReference type="CDD" id="cd01392">
    <property type="entry name" value="HTH_LacI"/>
    <property type="match status" value="1"/>
</dbReference>
<dbReference type="InterPro" id="IPR028082">
    <property type="entry name" value="Peripla_BP_I"/>
</dbReference>
<dbReference type="GO" id="GO:0003700">
    <property type="term" value="F:DNA-binding transcription factor activity"/>
    <property type="evidence" value="ECO:0007669"/>
    <property type="project" value="TreeGrafter"/>
</dbReference>
<proteinExistence type="predicted"/>
<dbReference type="SMART" id="SM00354">
    <property type="entry name" value="HTH_LACI"/>
    <property type="match status" value="1"/>
</dbReference>
<evidence type="ECO:0000256" key="2">
    <source>
        <dbReference type="ARBA" id="ARBA00023125"/>
    </source>
</evidence>
<dbReference type="GO" id="GO:0000976">
    <property type="term" value="F:transcription cis-regulatory region binding"/>
    <property type="evidence" value="ECO:0007669"/>
    <property type="project" value="TreeGrafter"/>
</dbReference>
<name>A0A7T7XPG1_9SPIR</name>
<dbReference type="Gene3D" id="1.10.260.40">
    <property type="entry name" value="lambda repressor-like DNA-binding domains"/>
    <property type="match status" value="1"/>
</dbReference>
<evidence type="ECO:0000313" key="5">
    <source>
        <dbReference type="EMBL" id="QQO10080.1"/>
    </source>
</evidence>
<organism evidence="5 6">
    <name type="scientific">Breznakiella homolactica</name>
    <dbReference type="NCBI Taxonomy" id="2798577"/>
    <lineage>
        <taxon>Bacteria</taxon>
        <taxon>Pseudomonadati</taxon>
        <taxon>Spirochaetota</taxon>
        <taxon>Spirochaetia</taxon>
        <taxon>Spirochaetales</taxon>
        <taxon>Breznakiellaceae</taxon>
        <taxon>Breznakiella</taxon>
    </lineage>
</organism>
<dbReference type="AlphaFoldDB" id="A0A7T7XPG1"/>
<dbReference type="SUPFAM" id="SSF47413">
    <property type="entry name" value="lambda repressor-like DNA-binding domains"/>
    <property type="match status" value="1"/>
</dbReference>
<dbReference type="KEGG" id="bhc:JFL75_03955"/>
<dbReference type="RefSeq" id="WP_215627384.1">
    <property type="nucleotide sequence ID" value="NZ_CP067089.2"/>
</dbReference>
<reference evidence="5" key="1">
    <citation type="submission" date="2021-01" db="EMBL/GenBank/DDBJ databases">
        <title>Description of Breznakiella homolactica.</title>
        <authorList>
            <person name="Song Y."/>
            <person name="Brune A."/>
        </authorList>
    </citation>
    <scope>NUCLEOTIDE SEQUENCE</scope>
    <source>
        <strain evidence="5">RmG30</strain>
    </source>
</reference>
<accession>A0A7T7XPG1</accession>
<evidence type="ECO:0000256" key="1">
    <source>
        <dbReference type="ARBA" id="ARBA00023015"/>
    </source>
</evidence>
<dbReference type="EMBL" id="CP067089">
    <property type="protein sequence ID" value="QQO10080.1"/>
    <property type="molecule type" value="Genomic_DNA"/>
</dbReference>
<keyword evidence="2 5" id="KW-0238">DNA-binding</keyword>